<dbReference type="Proteomes" id="UP000177177">
    <property type="component" value="Unassembled WGS sequence"/>
</dbReference>
<dbReference type="InterPro" id="IPR051797">
    <property type="entry name" value="TrmB-like"/>
</dbReference>
<dbReference type="CDD" id="cd00090">
    <property type="entry name" value="HTH_ARSR"/>
    <property type="match status" value="1"/>
</dbReference>
<organism evidence="2 3">
    <name type="scientific">Candidatus Sungbacteria bacterium RIFCSPHIGHO2_02_FULL_53_17</name>
    <dbReference type="NCBI Taxonomy" id="1802275"/>
    <lineage>
        <taxon>Bacteria</taxon>
        <taxon>Candidatus Sungiibacteriota</taxon>
    </lineage>
</organism>
<proteinExistence type="predicted"/>
<feature type="domain" description="Transcription regulator TrmB N-terminal" evidence="1">
    <location>
        <begin position="9"/>
        <end position="77"/>
    </location>
</feature>
<evidence type="ECO:0000313" key="3">
    <source>
        <dbReference type="Proteomes" id="UP000177177"/>
    </source>
</evidence>
<reference evidence="2 3" key="1">
    <citation type="journal article" date="2016" name="Nat. Commun.">
        <title>Thousands of microbial genomes shed light on interconnected biogeochemical processes in an aquifer system.</title>
        <authorList>
            <person name="Anantharaman K."/>
            <person name="Brown C.T."/>
            <person name="Hug L.A."/>
            <person name="Sharon I."/>
            <person name="Castelle C.J."/>
            <person name="Probst A.J."/>
            <person name="Thomas B.C."/>
            <person name="Singh A."/>
            <person name="Wilkins M.J."/>
            <person name="Karaoz U."/>
            <person name="Brodie E.L."/>
            <person name="Williams K.H."/>
            <person name="Hubbard S.S."/>
            <person name="Banfield J.F."/>
        </authorList>
    </citation>
    <scope>NUCLEOTIDE SEQUENCE [LARGE SCALE GENOMIC DNA]</scope>
</reference>
<dbReference type="AlphaFoldDB" id="A0A1G2KTE7"/>
<dbReference type="Pfam" id="PF01978">
    <property type="entry name" value="TrmB"/>
    <property type="match status" value="1"/>
</dbReference>
<dbReference type="PANTHER" id="PTHR34293:SF1">
    <property type="entry name" value="HTH-TYPE TRANSCRIPTIONAL REGULATOR TRMBL2"/>
    <property type="match status" value="1"/>
</dbReference>
<sequence length="243" mass="26806">MFMAIETTLQGIGLTAKEGAVYLAALELGQAPVLRIAHKAGIKRPTAYVILNALREKGFIEVIPKGTTTLYQAVDPEKIVRGFDEKVSAFNVALPELKSLHNAAPGKPRVRFYEGKKSIMALYEKEIFNAHEILALVDIRTLRSMMSRDELDGLTHSMKATGGAIREFMEDSPEAREYLAEKNRLALGETKFLPHGTHFGVDILVYDHTVAMISPKTLIAVVTEDAAISGAQRQLLESLWTSL</sequence>
<accession>A0A1G2KTE7</accession>
<dbReference type="Gene3D" id="1.10.10.10">
    <property type="entry name" value="Winged helix-like DNA-binding domain superfamily/Winged helix DNA-binding domain"/>
    <property type="match status" value="1"/>
</dbReference>
<dbReference type="InterPro" id="IPR036390">
    <property type="entry name" value="WH_DNA-bd_sf"/>
</dbReference>
<dbReference type="InterPro" id="IPR036388">
    <property type="entry name" value="WH-like_DNA-bd_sf"/>
</dbReference>
<comment type="caution">
    <text evidence="2">The sequence shown here is derived from an EMBL/GenBank/DDBJ whole genome shotgun (WGS) entry which is preliminary data.</text>
</comment>
<dbReference type="EMBL" id="MHQN01000032">
    <property type="protein sequence ID" value="OHA02676.1"/>
    <property type="molecule type" value="Genomic_DNA"/>
</dbReference>
<gene>
    <name evidence="2" type="ORF">A3C92_02535</name>
</gene>
<dbReference type="InterPro" id="IPR011991">
    <property type="entry name" value="ArsR-like_HTH"/>
</dbReference>
<evidence type="ECO:0000313" key="2">
    <source>
        <dbReference type="EMBL" id="OHA02676.1"/>
    </source>
</evidence>
<protein>
    <recommendedName>
        <fullName evidence="1">Transcription regulator TrmB N-terminal domain-containing protein</fullName>
    </recommendedName>
</protein>
<name>A0A1G2KTE7_9BACT</name>
<evidence type="ECO:0000259" key="1">
    <source>
        <dbReference type="Pfam" id="PF01978"/>
    </source>
</evidence>
<dbReference type="InterPro" id="IPR002831">
    <property type="entry name" value="Tscrpt_reg_TrmB_N"/>
</dbReference>
<dbReference type="PANTHER" id="PTHR34293">
    <property type="entry name" value="HTH-TYPE TRANSCRIPTIONAL REGULATOR TRMBL2"/>
    <property type="match status" value="1"/>
</dbReference>
<dbReference type="SUPFAM" id="SSF46785">
    <property type="entry name" value="Winged helix' DNA-binding domain"/>
    <property type="match status" value="1"/>
</dbReference>